<dbReference type="InterPro" id="IPR002698">
    <property type="entry name" value="FTHF_cligase"/>
</dbReference>
<proteinExistence type="inferred from homology"/>
<evidence type="ECO:0000256" key="3">
    <source>
        <dbReference type="ARBA" id="ARBA00022840"/>
    </source>
</evidence>
<dbReference type="EMBL" id="AZDU01000016">
    <property type="protein sequence ID" value="KRL02215.1"/>
    <property type="molecule type" value="Genomic_DNA"/>
</dbReference>
<accession>A0A0R1M2G6</accession>
<dbReference type="GO" id="GO:0009396">
    <property type="term" value="P:folic acid-containing compound biosynthetic process"/>
    <property type="evidence" value="ECO:0007669"/>
    <property type="project" value="TreeGrafter"/>
</dbReference>
<dbReference type="GO" id="GO:0030272">
    <property type="term" value="F:5-formyltetrahydrofolate cyclo-ligase activity"/>
    <property type="evidence" value="ECO:0007669"/>
    <property type="project" value="UniProtKB-EC"/>
</dbReference>
<name>A0A0R1M2G6_9LACO</name>
<comment type="cofactor">
    <cofactor evidence="5">
        <name>Mg(2+)</name>
        <dbReference type="ChEBI" id="CHEBI:18420"/>
    </cofactor>
</comment>
<dbReference type="PANTHER" id="PTHR23407:SF1">
    <property type="entry name" value="5-FORMYLTETRAHYDROFOLATE CYCLO-LIGASE"/>
    <property type="match status" value="1"/>
</dbReference>
<dbReference type="Gene3D" id="3.40.50.10420">
    <property type="entry name" value="NagB/RpiA/CoA transferase-like"/>
    <property type="match status" value="1"/>
</dbReference>
<dbReference type="eggNOG" id="COG0212">
    <property type="taxonomic scope" value="Bacteria"/>
</dbReference>
<evidence type="ECO:0000256" key="5">
    <source>
        <dbReference type="RuleBase" id="RU361279"/>
    </source>
</evidence>
<feature type="binding site" evidence="4">
    <location>
        <position position="69"/>
    </location>
    <ligand>
        <name>substrate</name>
    </ligand>
</feature>
<comment type="caution">
    <text evidence="6">The sequence shown here is derived from an EMBL/GenBank/DDBJ whole genome shotgun (WGS) entry which is preliminary data.</text>
</comment>
<organism evidence="6 7">
    <name type="scientific">Lactobacillus equicursoris DSM 19284 = JCM 14600 = CIP 110162</name>
    <dbReference type="NCBI Taxonomy" id="1293597"/>
    <lineage>
        <taxon>Bacteria</taxon>
        <taxon>Bacillati</taxon>
        <taxon>Bacillota</taxon>
        <taxon>Bacilli</taxon>
        <taxon>Lactobacillales</taxon>
        <taxon>Lactobacillaceae</taxon>
        <taxon>Lactobacillus</taxon>
    </lineage>
</organism>
<dbReference type="GO" id="GO:0035999">
    <property type="term" value="P:tetrahydrofolate interconversion"/>
    <property type="evidence" value="ECO:0007669"/>
    <property type="project" value="TreeGrafter"/>
</dbReference>
<comment type="catalytic activity">
    <reaction evidence="5">
        <text>(6S)-5-formyl-5,6,7,8-tetrahydrofolate + ATP = (6R)-5,10-methenyltetrahydrofolate + ADP + phosphate</text>
        <dbReference type="Rhea" id="RHEA:10488"/>
        <dbReference type="ChEBI" id="CHEBI:30616"/>
        <dbReference type="ChEBI" id="CHEBI:43474"/>
        <dbReference type="ChEBI" id="CHEBI:57455"/>
        <dbReference type="ChEBI" id="CHEBI:57457"/>
        <dbReference type="ChEBI" id="CHEBI:456216"/>
        <dbReference type="EC" id="6.3.3.2"/>
    </reaction>
</comment>
<feature type="binding site" evidence="4">
    <location>
        <begin position="146"/>
        <end position="154"/>
    </location>
    <ligand>
        <name>ATP</name>
        <dbReference type="ChEBI" id="CHEBI:30616"/>
    </ligand>
</feature>
<sequence length="213" mass="24579">MEKVRSARRKKRQTMDKKAFRAWQRNRLITFAKSPVKKAEDQELLNLALSHPWVKKAQNIGLTFSLPLEVNTLPLIASLQKMGKKVYIARCYSNRQMDFVFYEAGSELKETKFGVLEVASQEAPIKNNLDLLFVPGLGFSPEGKARIGFGGGYYDRFLAKYQKDYQFKTVSLVNSGMYFEEPLWPQESFDIPLDDLIIVKEIKRQEAENNEEV</sequence>
<gene>
    <name evidence="6" type="ORF">FC20_GL000404</name>
</gene>
<dbReference type="GO" id="GO:0005524">
    <property type="term" value="F:ATP binding"/>
    <property type="evidence" value="ECO:0007669"/>
    <property type="project" value="UniProtKB-KW"/>
</dbReference>
<dbReference type="SUPFAM" id="SSF100950">
    <property type="entry name" value="NagB/RpiA/CoA transferase-like"/>
    <property type="match status" value="1"/>
</dbReference>
<dbReference type="AlphaFoldDB" id="A0A0R1M2G6"/>
<protein>
    <recommendedName>
        <fullName evidence="5">5-formyltetrahydrofolate cyclo-ligase</fullName>
        <ecNumber evidence="5">6.3.3.2</ecNumber>
    </recommendedName>
</protein>
<keyword evidence="5" id="KW-0460">Magnesium</keyword>
<reference evidence="6 7" key="1">
    <citation type="journal article" date="2015" name="Genome Announc.">
        <title>Expanding the biotechnology potential of lactobacilli through comparative genomics of 213 strains and associated genera.</title>
        <authorList>
            <person name="Sun Z."/>
            <person name="Harris H.M."/>
            <person name="McCann A."/>
            <person name="Guo C."/>
            <person name="Argimon S."/>
            <person name="Zhang W."/>
            <person name="Yang X."/>
            <person name="Jeffery I.B."/>
            <person name="Cooney J.C."/>
            <person name="Kagawa T.F."/>
            <person name="Liu W."/>
            <person name="Song Y."/>
            <person name="Salvetti E."/>
            <person name="Wrobel A."/>
            <person name="Rasinkangas P."/>
            <person name="Parkhill J."/>
            <person name="Rea M.C."/>
            <person name="O'Sullivan O."/>
            <person name="Ritari J."/>
            <person name="Douillard F.P."/>
            <person name="Paul Ross R."/>
            <person name="Yang R."/>
            <person name="Briner A.E."/>
            <person name="Felis G.E."/>
            <person name="de Vos W.M."/>
            <person name="Barrangou R."/>
            <person name="Klaenhammer T.R."/>
            <person name="Caufield P.W."/>
            <person name="Cui Y."/>
            <person name="Zhang H."/>
            <person name="O'Toole P.W."/>
        </authorList>
    </citation>
    <scope>NUCLEOTIDE SEQUENCE [LARGE SCALE GENOMIC DNA]</scope>
    <source>
        <strain evidence="6 7">DSM 19284</strain>
    </source>
</reference>
<dbReference type="Pfam" id="PF01812">
    <property type="entry name" value="5-FTHF_cyc-lig"/>
    <property type="match status" value="1"/>
</dbReference>
<keyword evidence="2 4" id="KW-0547">Nucleotide-binding</keyword>
<evidence type="ECO:0000313" key="6">
    <source>
        <dbReference type="EMBL" id="KRL02215.1"/>
    </source>
</evidence>
<keyword evidence="7" id="KW-1185">Reference proteome</keyword>
<dbReference type="NCBIfam" id="TIGR02727">
    <property type="entry name" value="MTHFS_bact"/>
    <property type="match status" value="1"/>
</dbReference>
<dbReference type="EC" id="6.3.3.2" evidence="5"/>
<dbReference type="STRING" id="1293597.FC20_GL000404"/>
<dbReference type="Proteomes" id="UP000051074">
    <property type="component" value="Unassembled WGS sequence"/>
</dbReference>
<dbReference type="InterPro" id="IPR037171">
    <property type="entry name" value="NagB/RpiA_transferase-like"/>
</dbReference>
<evidence type="ECO:0000313" key="7">
    <source>
        <dbReference type="Proteomes" id="UP000051074"/>
    </source>
</evidence>
<dbReference type="PANTHER" id="PTHR23407">
    <property type="entry name" value="ATPASE INHIBITOR/5-FORMYLTETRAHYDROFOLATE CYCLO-LIGASE"/>
    <property type="match status" value="1"/>
</dbReference>
<feature type="binding site" evidence="4">
    <location>
        <begin position="17"/>
        <end position="21"/>
    </location>
    <ligand>
        <name>ATP</name>
        <dbReference type="ChEBI" id="CHEBI:30616"/>
    </ligand>
</feature>
<dbReference type="GO" id="GO:0046872">
    <property type="term" value="F:metal ion binding"/>
    <property type="evidence" value="ECO:0007669"/>
    <property type="project" value="UniProtKB-KW"/>
</dbReference>
<dbReference type="PIRSF" id="PIRSF006806">
    <property type="entry name" value="FTHF_cligase"/>
    <property type="match status" value="1"/>
</dbReference>
<dbReference type="PATRIC" id="fig|1293597.4.peg.464"/>
<dbReference type="InterPro" id="IPR024185">
    <property type="entry name" value="FTHF_cligase-like_sf"/>
</dbReference>
<keyword evidence="6" id="KW-0436">Ligase</keyword>
<evidence type="ECO:0000256" key="1">
    <source>
        <dbReference type="ARBA" id="ARBA00010638"/>
    </source>
</evidence>
<keyword evidence="5" id="KW-0479">Metal-binding</keyword>
<keyword evidence="3 4" id="KW-0067">ATP-binding</keyword>
<evidence type="ECO:0000256" key="4">
    <source>
        <dbReference type="PIRSR" id="PIRSR006806-1"/>
    </source>
</evidence>
<comment type="similarity">
    <text evidence="1 5">Belongs to the 5-formyltetrahydrofolate cyclo-ligase family.</text>
</comment>
<evidence type="ECO:0000256" key="2">
    <source>
        <dbReference type="ARBA" id="ARBA00022741"/>
    </source>
</evidence>